<reference evidence="8 9" key="1">
    <citation type="submission" date="2020-01" db="EMBL/GenBank/DDBJ databases">
        <title>Genome sequence of Desulfovibrio aerotolerans DSM 16695(T).</title>
        <authorList>
            <person name="Karnachuk O."/>
            <person name="Avakyan M."/>
            <person name="Mardanov A."/>
            <person name="Kadnikov V."/>
            <person name="Ravin N."/>
        </authorList>
    </citation>
    <scope>NUCLEOTIDE SEQUENCE [LARGE SCALE GENOMIC DNA]</scope>
    <source>
        <strain evidence="8 9">DSM 16695</strain>
    </source>
</reference>
<feature type="transmembrane region" description="Helical" evidence="6">
    <location>
        <begin position="184"/>
        <end position="205"/>
    </location>
</feature>
<keyword evidence="3 6" id="KW-0812">Transmembrane</keyword>
<dbReference type="Pfam" id="PF00892">
    <property type="entry name" value="EamA"/>
    <property type="match status" value="2"/>
</dbReference>
<dbReference type="InterPro" id="IPR051258">
    <property type="entry name" value="Diverse_Substrate_Transporter"/>
</dbReference>
<feature type="transmembrane region" description="Helical" evidence="6">
    <location>
        <begin position="35"/>
        <end position="55"/>
    </location>
</feature>
<comment type="subcellular location">
    <subcellularLocation>
        <location evidence="1">Cell membrane</location>
        <topology evidence="1">Multi-pass membrane protein</topology>
    </subcellularLocation>
</comment>
<feature type="transmembrane region" description="Helical" evidence="6">
    <location>
        <begin position="217"/>
        <end position="235"/>
    </location>
</feature>
<feature type="transmembrane region" description="Helical" evidence="6">
    <location>
        <begin position="272"/>
        <end position="291"/>
    </location>
</feature>
<evidence type="ECO:0000256" key="3">
    <source>
        <dbReference type="ARBA" id="ARBA00022692"/>
    </source>
</evidence>
<keyword evidence="4 6" id="KW-1133">Transmembrane helix</keyword>
<organism evidence="8 9">
    <name type="scientific">Solidesulfovibrio aerotolerans</name>
    <dbReference type="NCBI Taxonomy" id="295255"/>
    <lineage>
        <taxon>Bacteria</taxon>
        <taxon>Pseudomonadati</taxon>
        <taxon>Thermodesulfobacteriota</taxon>
        <taxon>Desulfovibrionia</taxon>
        <taxon>Desulfovibrionales</taxon>
        <taxon>Desulfovibrionaceae</taxon>
        <taxon>Solidesulfovibrio</taxon>
    </lineage>
</organism>
<evidence type="ECO:0000313" key="8">
    <source>
        <dbReference type="EMBL" id="MYL81831.1"/>
    </source>
</evidence>
<keyword evidence="9" id="KW-1185">Reference proteome</keyword>
<feature type="transmembrane region" description="Helical" evidence="6">
    <location>
        <begin position="76"/>
        <end position="93"/>
    </location>
</feature>
<evidence type="ECO:0000256" key="1">
    <source>
        <dbReference type="ARBA" id="ARBA00004651"/>
    </source>
</evidence>
<dbReference type="RefSeq" id="WP_160958095.1">
    <property type="nucleotide sequence ID" value="NZ_WVUD01000001.1"/>
</dbReference>
<evidence type="ECO:0000313" key="9">
    <source>
        <dbReference type="Proteomes" id="UP000482487"/>
    </source>
</evidence>
<feature type="transmembrane region" description="Helical" evidence="6">
    <location>
        <begin position="247"/>
        <end position="266"/>
    </location>
</feature>
<feature type="transmembrane region" description="Helical" evidence="6">
    <location>
        <begin position="105"/>
        <end position="123"/>
    </location>
</feature>
<dbReference type="Proteomes" id="UP000482487">
    <property type="component" value="Unassembled WGS sequence"/>
</dbReference>
<keyword evidence="2" id="KW-1003">Cell membrane</keyword>
<protein>
    <submittedName>
        <fullName evidence="8">EamA family transporter</fullName>
    </submittedName>
</protein>
<comment type="caution">
    <text evidence="8">The sequence shown here is derived from an EMBL/GenBank/DDBJ whole genome shotgun (WGS) entry which is preliminary data.</text>
</comment>
<gene>
    <name evidence="8" type="ORF">GTA51_01595</name>
</gene>
<dbReference type="SUPFAM" id="SSF103481">
    <property type="entry name" value="Multidrug resistance efflux transporter EmrE"/>
    <property type="match status" value="2"/>
</dbReference>
<dbReference type="EMBL" id="WVUD01000001">
    <property type="protein sequence ID" value="MYL81831.1"/>
    <property type="molecule type" value="Genomic_DNA"/>
</dbReference>
<dbReference type="InterPro" id="IPR000620">
    <property type="entry name" value="EamA_dom"/>
</dbReference>
<feature type="domain" description="EamA" evidence="7">
    <location>
        <begin position="156"/>
        <end position="286"/>
    </location>
</feature>
<feature type="transmembrane region" description="Helical" evidence="6">
    <location>
        <begin position="159"/>
        <end position="177"/>
    </location>
</feature>
<feature type="transmembrane region" description="Helical" evidence="6">
    <location>
        <begin position="130"/>
        <end position="147"/>
    </location>
</feature>
<proteinExistence type="predicted"/>
<evidence type="ECO:0000256" key="4">
    <source>
        <dbReference type="ARBA" id="ARBA00022989"/>
    </source>
</evidence>
<evidence type="ECO:0000256" key="6">
    <source>
        <dbReference type="SAM" id="Phobius"/>
    </source>
</evidence>
<dbReference type="PANTHER" id="PTHR42920:SF5">
    <property type="entry name" value="EAMA DOMAIN-CONTAINING PROTEIN"/>
    <property type="match status" value="1"/>
</dbReference>
<dbReference type="PANTHER" id="PTHR42920">
    <property type="entry name" value="OS03G0707200 PROTEIN-RELATED"/>
    <property type="match status" value="1"/>
</dbReference>
<accession>A0A7C9MZS5</accession>
<feature type="domain" description="EamA" evidence="7">
    <location>
        <begin position="8"/>
        <end position="146"/>
    </location>
</feature>
<dbReference type="AlphaFoldDB" id="A0A7C9MZS5"/>
<dbReference type="GO" id="GO:0005886">
    <property type="term" value="C:plasma membrane"/>
    <property type="evidence" value="ECO:0007669"/>
    <property type="project" value="UniProtKB-SubCell"/>
</dbReference>
<evidence type="ECO:0000256" key="2">
    <source>
        <dbReference type="ARBA" id="ARBA00022475"/>
    </source>
</evidence>
<keyword evidence="5 6" id="KW-0472">Membrane</keyword>
<dbReference type="OrthoDB" id="9804865at2"/>
<sequence length="300" mass="31313">MRSTSVRADVLCLITALIWGFAFVAQRLGMDHIGPMAFNGIRFALGAAALTPLALRSMRYPPPAPFLAGAKDGFPWLGGLLAGAMLFTGATLQQVGLQYTTAGKAGFITGLYVVLVPLLGLFFGQRAARGDLVGAVAAAVGLYFLSVTEDFTLAPGDGLELIGAFFWAGHVLLIGWLSPRTRALPLALAQYAVCSALSLVCALLFEDTTLAGIRGAAWPILYGGLLSVGLAYTLQVVAQRDANPTHAAILLSFETVFAAVGGAMFLDESLGARGLFGCCLMFGGMLASQLWPKAPVRPGA</sequence>
<evidence type="ECO:0000256" key="5">
    <source>
        <dbReference type="ARBA" id="ARBA00023136"/>
    </source>
</evidence>
<evidence type="ECO:0000259" key="7">
    <source>
        <dbReference type="Pfam" id="PF00892"/>
    </source>
</evidence>
<name>A0A7C9MZS5_9BACT</name>
<dbReference type="InterPro" id="IPR037185">
    <property type="entry name" value="EmrE-like"/>
</dbReference>